<proteinExistence type="predicted"/>
<name>A0A699VT23_TANCI</name>
<gene>
    <name evidence="2" type="ORF">Tci_908435</name>
</gene>
<feature type="non-terminal residue" evidence="2">
    <location>
        <position position="1"/>
    </location>
</feature>
<sequence length="122" mass="12562">HRPDPDTPLAETMAALDLVVRQGKALRPARPAGRGGRGLHSLLSLLAPSAGPAHRQVPRRHSGRFAGGQGGGLSEGKQPHARTPAPDSTAQRPGPAARPEPGPNGPGLDTEGRPRDVGAHWG</sequence>
<dbReference type="AlphaFoldDB" id="A0A699VT23"/>
<organism evidence="2">
    <name type="scientific">Tanacetum cinerariifolium</name>
    <name type="common">Dalmatian daisy</name>
    <name type="synonym">Chrysanthemum cinerariifolium</name>
    <dbReference type="NCBI Taxonomy" id="118510"/>
    <lineage>
        <taxon>Eukaryota</taxon>
        <taxon>Viridiplantae</taxon>
        <taxon>Streptophyta</taxon>
        <taxon>Embryophyta</taxon>
        <taxon>Tracheophyta</taxon>
        <taxon>Spermatophyta</taxon>
        <taxon>Magnoliopsida</taxon>
        <taxon>eudicotyledons</taxon>
        <taxon>Gunneridae</taxon>
        <taxon>Pentapetalae</taxon>
        <taxon>asterids</taxon>
        <taxon>campanulids</taxon>
        <taxon>Asterales</taxon>
        <taxon>Asteraceae</taxon>
        <taxon>Asteroideae</taxon>
        <taxon>Anthemideae</taxon>
        <taxon>Anthemidinae</taxon>
        <taxon>Tanacetum</taxon>
    </lineage>
</organism>
<evidence type="ECO:0000256" key="1">
    <source>
        <dbReference type="SAM" id="MobiDB-lite"/>
    </source>
</evidence>
<feature type="compositionally biased region" description="Basic and acidic residues" evidence="1">
    <location>
        <begin position="110"/>
        <end position="122"/>
    </location>
</feature>
<feature type="compositionally biased region" description="Gly residues" evidence="1">
    <location>
        <begin position="65"/>
        <end position="74"/>
    </location>
</feature>
<evidence type="ECO:0000313" key="2">
    <source>
        <dbReference type="EMBL" id="GFD36466.1"/>
    </source>
</evidence>
<comment type="caution">
    <text evidence="2">The sequence shown here is derived from an EMBL/GenBank/DDBJ whole genome shotgun (WGS) entry which is preliminary data.</text>
</comment>
<feature type="non-terminal residue" evidence="2">
    <location>
        <position position="122"/>
    </location>
</feature>
<accession>A0A699VT23</accession>
<protein>
    <submittedName>
        <fullName evidence="2">Uncharacterized protein</fullName>
    </submittedName>
</protein>
<reference evidence="2" key="1">
    <citation type="journal article" date="2019" name="Sci. Rep.">
        <title>Draft genome of Tanacetum cinerariifolium, the natural source of mosquito coil.</title>
        <authorList>
            <person name="Yamashiro T."/>
            <person name="Shiraishi A."/>
            <person name="Satake H."/>
            <person name="Nakayama K."/>
        </authorList>
    </citation>
    <scope>NUCLEOTIDE SEQUENCE</scope>
</reference>
<dbReference type="EMBL" id="BKCJ011472242">
    <property type="protein sequence ID" value="GFD36466.1"/>
    <property type="molecule type" value="Genomic_DNA"/>
</dbReference>
<feature type="region of interest" description="Disordered" evidence="1">
    <location>
        <begin position="46"/>
        <end position="122"/>
    </location>
</feature>